<reference evidence="3" key="2">
    <citation type="submission" date="2025-09" db="UniProtKB">
        <authorList>
            <consortium name="Ensembl"/>
        </authorList>
    </citation>
    <scope>IDENTIFICATION</scope>
</reference>
<feature type="domain" description="C-type lectin" evidence="2">
    <location>
        <begin position="132"/>
        <end position="216"/>
    </location>
</feature>
<reference evidence="3" key="1">
    <citation type="submission" date="2025-08" db="UniProtKB">
        <authorList>
            <consortium name="Ensembl"/>
        </authorList>
    </citation>
    <scope>IDENTIFICATION</scope>
</reference>
<dbReference type="InterPro" id="IPR016187">
    <property type="entry name" value="CTDL_fold"/>
</dbReference>
<name>A0A8P4G6K6_DICLA</name>
<dbReference type="PANTHER" id="PTHR45784:SF3">
    <property type="entry name" value="C-TYPE LECTIN DOMAIN FAMILY 4 MEMBER K-LIKE-RELATED"/>
    <property type="match status" value="1"/>
</dbReference>
<protein>
    <recommendedName>
        <fullName evidence="2">C-type lectin domain-containing protein</fullName>
    </recommendedName>
</protein>
<organism evidence="3 4">
    <name type="scientific">Dicentrarchus labrax</name>
    <name type="common">European seabass</name>
    <name type="synonym">Morone labrax</name>
    <dbReference type="NCBI Taxonomy" id="13489"/>
    <lineage>
        <taxon>Eukaryota</taxon>
        <taxon>Metazoa</taxon>
        <taxon>Chordata</taxon>
        <taxon>Craniata</taxon>
        <taxon>Vertebrata</taxon>
        <taxon>Euteleostomi</taxon>
        <taxon>Actinopterygii</taxon>
        <taxon>Neopterygii</taxon>
        <taxon>Teleostei</taxon>
        <taxon>Neoteleostei</taxon>
        <taxon>Acanthomorphata</taxon>
        <taxon>Eupercaria</taxon>
        <taxon>Moronidae</taxon>
        <taxon>Dicentrarchus</taxon>
    </lineage>
</organism>
<dbReference type="Gene3D" id="3.10.100.10">
    <property type="entry name" value="Mannose-Binding Protein A, subunit A"/>
    <property type="match status" value="2"/>
</dbReference>
<dbReference type="SUPFAM" id="SSF56436">
    <property type="entry name" value="C-type lectin-like"/>
    <property type="match status" value="2"/>
</dbReference>
<evidence type="ECO:0000313" key="3">
    <source>
        <dbReference type="Ensembl" id="ENSDLAP00005073218.1"/>
    </source>
</evidence>
<dbReference type="InterPro" id="IPR001304">
    <property type="entry name" value="C-type_lectin-like"/>
</dbReference>
<dbReference type="Proteomes" id="UP000694389">
    <property type="component" value="Unassembled WGS sequence"/>
</dbReference>
<keyword evidence="1" id="KW-1015">Disulfide bond</keyword>
<evidence type="ECO:0000259" key="2">
    <source>
        <dbReference type="PROSITE" id="PS50041"/>
    </source>
</evidence>
<evidence type="ECO:0000256" key="1">
    <source>
        <dbReference type="ARBA" id="ARBA00023157"/>
    </source>
</evidence>
<dbReference type="PROSITE" id="PS00615">
    <property type="entry name" value="C_TYPE_LECTIN_1"/>
    <property type="match status" value="1"/>
</dbReference>
<dbReference type="PROSITE" id="PS50041">
    <property type="entry name" value="C_TYPE_LECTIN_2"/>
    <property type="match status" value="2"/>
</dbReference>
<dbReference type="InterPro" id="IPR018378">
    <property type="entry name" value="C-type_lectin_CS"/>
</dbReference>
<dbReference type="AlphaFoldDB" id="A0A8P4G6K6"/>
<sequence>MNATITVKMTLVLFFLGSGFFHFTMASNRLRLFSCKDSGLSWYDALSECNMTNETLVTLYDEEDAKFTANFTNSVIWLGLRKRRNITWSDGTPYLFRNFSVNVTSGEQRCVATDGQKWSNFSCSERKHFMCYHGTKYILIENEKNWCQALQHCRKYYTDLVSIANQTQNETVIKMKNDTSFWIGLMHDEWEWADKSCSSFRKWNTDRDHPKDDKDCKQKDSLIEVYGVLNVITIKIHPFAPKVSDKQTNILQTNRLTYQTYM</sequence>
<feature type="domain" description="C-type lectin" evidence="2">
    <location>
        <begin position="41"/>
        <end position="132"/>
    </location>
</feature>
<evidence type="ECO:0000313" key="4">
    <source>
        <dbReference type="Proteomes" id="UP000694389"/>
    </source>
</evidence>
<dbReference type="GeneTree" id="ENSGT00940000168532"/>
<keyword evidence="4" id="KW-1185">Reference proteome</keyword>
<dbReference type="SMART" id="SM00034">
    <property type="entry name" value="CLECT"/>
    <property type="match status" value="2"/>
</dbReference>
<dbReference type="PANTHER" id="PTHR45784">
    <property type="entry name" value="C-TYPE LECTIN DOMAIN FAMILY 20 MEMBER A-RELATED"/>
    <property type="match status" value="1"/>
</dbReference>
<dbReference type="Ensembl" id="ENSDLAT00005073268.1">
    <property type="protein sequence ID" value="ENSDLAP00005073218.1"/>
    <property type="gene ID" value="ENSDLAG00005034000.1"/>
</dbReference>
<accession>A0A8P4G6K6</accession>
<dbReference type="Pfam" id="PF00059">
    <property type="entry name" value="Lectin_C"/>
    <property type="match status" value="2"/>
</dbReference>
<proteinExistence type="predicted"/>
<dbReference type="InterPro" id="IPR016186">
    <property type="entry name" value="C-type_lectin-like/link_sf"/>
</dbReference>